<comment type="caution">
    <text evidence="3">The sequence shown here is derived from an EMBL/GenBank/DDBJ whole genome shotgun (WGS) entry which is preliminary data.</text>
</comment>
<reference evidence="3 4" key="1">
    <citation type="submission" date="2019-01" db="EMBL/GenBank/DDBJ databases">
        <title>Vibrio BEI176 sp. nov, a marine bacterium isolated from China: eastern marignal seas.</title>
        <authorList>
            <person name="Li B."/>
        </authorList>
    </citation>
    <scope>NUCLEOTIDE SEQUENCE [LARGE SCALE GENOMIC DNA]</scope>
    <source>
        <strain evidence="3 4">BEI176</strain>
    </source>
</reference>
<evidence type="ECO:0000313" key="4">
    <source>
        <dbReference type="Proteomes" id="UP000297753"/>
    </source>
</evidence>
<dbReference type="OrthoDB" id="9772407at2"/>
<organism evidence="3 4">
    <name type="scientific">Vibrio ouci</name>
    <dbReference type="NCBI Taxonomy" id="2499078"/>
    <lineage>
        <taxon>Bacteria</taxon>
        <taxon>Pseudomonadati</taxon>
        <taxon>Pseudomonadota</taxon>
        <taxon>Gammaproteobacteria</taxon>
        <taxon>Vibrionales</taxon>
        <taxon>Vibrionaceae</taxon>
        <taxon>Vibrio</taxon>
    </lineage>
</organism>
<evidence type="ECO:0000259" key="2">
    <source>
        <dbReference type="Pfam" id="PF00248"/>
    </source>
</evidence>
<keyword evidence="4" id="KW-1185">Reference proteome</keyword>
<dbReference type="PANTHER" id="PTHR43364:SF4">
    <property type="entry name" value="NAD(P)-LINKED OXIDOREDUCTASE SUPERFAMILY PROTEIN"/>
    <property type="match status" value="1"/>
</dbReference>
<gene>
    <name evidence="3" type="ORF">ELS82_17665</name>
</gene>
<keyword evidence="1" id="KW-0560">Oxidoreductase</keyword>
<dbReference type="InterPro" id="IPR023210">
    <property type="entry name" value="NADP_OxRdtase_dom"/>
</dbReference>
<evidence type="ECO:0000313" key="3">
    <source>
        <dbReference type="EMBL" id="TFH90270.1"/>
    </source>
</evidence>
<feature type="domain" description="NADP-dependent oxidoreductase" evidence="2">
    <location>
        <begin position="15"/>
        <end position="314"/>
    </location>
</feature>
<evidence type="ECO:0000256" key="1">
    <source>
        <dbReference type="ARBA" id="ARBA00023002"/>
    </source>
</evidence>
<dbReference type="PANTHER" id="PTHR43364">
    <property type="entry name" value="NADH-SPECIFIC METHYLGLYOXAL REDUCTASE-RELATED"/>
    <property type="match status" value="1"/>
</dbReference>
<dbReference type="RefSeq" id="WP_134836653.1">
    <property type="nucleotide sequence ID" value="NZ_SATR01000031.1"/>
</dbReference>
<proteinExistence type="predicted"/>
<dbReference type="InterPro" id="IPR036812">
    <property type="entry name" value="NAD(P)_OxRdtase_dom_sf"/>
</dbReference>
<accession>A0A4Y8WBF0</accession>
<dbReference type="GO" id="GO:0016491">
    <property type="term" value="F:oxidoreductase activity"/>
    <property type="evidence" value="ECO:0007669"/>
    <property type="project" value="UniProtKB-KW"/>
</dbReference>
<name>A0A4Y8WBF0_9VIBR</name>
<dbReference type="InterPro" id="IPR050523">
    <property type="entry name" value="AKR_Detox_Biosynth"/>
</dbReference>
<dbReference type="SUPFAM" id="SSF51430">
    <property type="entry name" value="NAD(P)-linked oxidoreductase"/>
    <property type="match status" value="1"/>
</dbReference>
<dbReference type="AlphaFoldDB" id="A0A4Y8WBF0"/>
<dbReference type="FunFam" id="3.20.20.100:FF:000004">
    <property type="entry name" value="Oxidoreductase, aldo/keto reductase"/>
    <property type="match status" value="1"/>
</dbReference>
<sequence>MEYCNLGNSGLKVSRLALGCMSFGNPVQGAHNWTLSKGESERIIRKSLDLGINFFDTANIYSLGSSEEFLGQCLKKYAYRDDVVVATKVYEKMVDSPNSGGLSRKEIFAQVNQSLQRLNTDYIDLYIVHRWDDRTPIEETMSALNDLVRMGKVRYIGASSMRAWQFVKAQYVALINGWTQFVSMQNHYNLINREEEREMIPFCLSEGVGVTPWSPLARGKLAKSSETSRSRTDKVLEWLYSSAEQSDEKIISTLNDIANQKNSKPAHIALAWLLSKPAVTSPIVGATSVEQLVDNVRCFDIELAEEEIMALEKFYTPHTAAELS</sequence>
<dbReference type="GO" id="GO:0005829">
    <property type="term" value="C:cytosol"/>
    <property type="evidence" value="ECO:0007669"/>
    <property type="project" value="UniProtKB-ARBA"/>
</dbReference>
<dbReference type="EMBL" id="SATR01000031">
    <property type="protein sequence ID" value="TFH90270.1"/>
    <property type="molecule type" value="Genomic_DNA"/>
</dbReference>
<dbReference type="Pfam" id="PF00248">
    <property type="entry name" value="Aldo_ket_red"/>
    <property type="match status" value="1"/>
</dbReference>
<dbReference type="CDD" id="cd19079">
    <property type="entry name" value="AKR_EcYajO-like"/>
    <property type="match status" value="1"/>
</dbReference>
<dbReference type="Gene3D" id="3.20.20.100">
    <property type="entry name" value="NADP-dependent oxidoreductase domain"/>
    <property type="match status" value="1"/>
</dbReference>
<dbReference type="Proteomes" id="UP000297753">
    <property type="component" value="Unassembled WGS sequence"/>
</dbReference>
<protein>
    <submittedName>
        <fullName evidence="3">Aldo/keto reductase</fullName>
    </submittedName>
</protein>